<gene>
    <name evidence="3" type="ORF">A1OK_02345</name>
</gene>
<dbReference type="EMBL" id="AJWN02000090">
    <property type="protein sequence ID" value="OEE58866.1"/>
    <property type="molecule type" value="Genomic_DNA"/>
</dbReference>
<dbReference type="SMART" id="SM00899">
    <property type="entry name" value="FeoA"/>
    <property type="match status" value="1"/>
</dbReference>
<protein>
    <submittedName>
        <fullName evidence="3">Iron transporter FeoA</fullName>
    </submittedName>
</protein>
<dbReference type="Gene3D" id="2.30.30.90">
    <property type="match status" value="1"/>
</dbReference>
<sequence length="77" mass="8417">MKLSELKPGLTGQVVSLSNVPSIPRKKLMAMGLLPDTEVRIIRLAPMGDPIQVRVRGCDIALRKSLASQIEVISHDK</sequence>
<keyword evidence="1" id="KW-0408">Iron</keyword>
<dbReference type="InterPro" id="IPR007167">
    <property type="entry name" value="Fe-transptr_FeoA-like"/>
</dbReference>
<feature type="domain" description="Ferrous iron transporter FeoA-like" evidence="2">
    <location>
        <begin position="1"/>
        <end position="74"/>
    </location>
</feature>
<dbReference type="Proteomes" id="UP000095039">
    <property type="component" value="Unassembled WGS sequence"/>
</dbReference>
<dbReference type="SUPFAM" id="SSF50037">
    <property type="entry name" value="C-terminal domain of transcriptional repressors"/>
    <property type="match status" value="1"/>
</dbReference>
<name>A0A1E5C023_9GAMM</name>
<evidence type="ECO:0000256" key="1">
    <source>
        <dbReference type="ARBA" id="ARBA00023004"/>
    </source>
</evidence>
<dbReference type="PANTHER" id="PTHR42954:SF2">
    <property type="entry name" value="FE(2+) TRANSPORT PROTEIN A"/>
    <property type="match status" value="1"/>
</dbReference>
<dbReference type="InterPro" id="IPR008988">
    <property type="entry name" value="Transcriptional_repressor_C"/>
</dbReference>
<dbReference type="InterPro" id="IPR052713">
    <property type="entry name" value="FeoA"/>
</dbReference>
<evidence type="ECO:0000259" key="2">
    <source>
        <dbReference type="SMART" id="SM00899"/>
    </source>
</evidence>
<dbReference type="PANTHER" id="PTHR42954">
    <property type="entry name" value="FE(2+) TRANSPORT PROTEIN A"/>
    <property type="match status" value="1"/>
</dbReference>
<evidence type="ECO:0000313" key="4">
    <source>
        <dbReference type="Proteomes" id="UP000095039"/>
    </source>
</evidence>
<proteinExistence type="predicted"/>
<dbReference type="Pfam" id="PF04023">
    <property type="entry name" value="FeoA"/>
    <property type="match status" value="1"/>
</dbReference>
<organism evidence="3 4">
    <name type="scientific">Enterovibrio norvegicus FF-454</name>
    <dbReference type="NCBI Taxonomy" id="1185651"/>
    <lineage>
        <taxon>Bacteria</taxon>
        <taxon>Pseudomonadati</taxon>
        <taxon>Pseudomonadota</taxon>
        <taxon>Gammaproteobacteria</taxon>
        <taxon>Vibrionales</taxon>
        <taxon>Vibrionaceae</taxon>
        <taxon>Enterovibrio</taxon>
    </lineage>
</organism>
<dbReference type="RefSeq" id="WP_016961091.1">
    <property type="nucleotide sequence ID" value="NZ_AJWN02000090.1"/>
</dbReference>
<dbReference type="AlphaFoldDB" id="A0A1E5C023"/>
<keyword evidence="4" id="KW-1185">Reference proteome</keyword>
<evidence type="ECO:0000313" key="3">
    <source>
        <dbReference type="EMBL" id="OEE58866.1"/>
    </source>
</evidence>
<dbReference type="InterPro" id="IPR038157">
    <property type="entry name" value="FeoA_core_dom"/>
</dbReference>
<reference evidence="3 4" key="1">
    <citation type="journal article" date="2012" name="Science">
        <title>Ecological populations of bacteria act as socially cohesive units of antibiotic production and resistance.</title>
        <authorList>
            <person name="Cordero O.X."/>
            <person name="Wildschutte H."/>
            <person name="Kirkup B."/>
            <person name="Proehl S."/>
            <person name="Ngo L."/>
            <person name="Hussain F."/>
            <person name="Le Roux F."/>
            <person name="Mincer T."/>
            <person name="Polz M.F."/>
        </authorList>
    </citation>
    <scope>NUCLEOTIDE SEQUENCE [LARGE SCALE GENOMIC DNA]</scope>
    <source>
        <strain evidence="3 4">FF-454</strain>
    </source>
</reference>
<comment type="caution">
    <text evidence="3">The sequence shown here is derived from an EMBL/GenBank/DDBJ whole genome shotgun (WGS) entry which is preliminary data.</text>
</comment>
<dbReference type="GO" id="GO:0046914">
    <property type="term" value="F:transition metal ion binding"/>
    <property type="evidence" value="ECO:0007669"/>
    <property type="project" value="InterPro"/>
</dbReference>
<accession>A0A1E5C023</accession>